<evidence type="ECO:0000313" key="4">
    <source>
        <dbReference type="EMBL" id="RGS50681.1"/>
    </source>
</evidence>
<proteinExistence type="predicted"/>
<keyword evidence="1" id="KW-1133">Transmembrane helix</keyword>
<dbReference type="Proteomes" id="UP000285283">
    <property type="component" value="Unassembled WGS sequence"/>
</dbReference>
<dbReference type="InterPro" id="IPR006860">
    <property type="entry name" value="FecR"/>
</dbReference>
<evidence type="ECO:0000259" key="3">
    <source>
        <dbReference type="Pfam" id="PF16344"/>
    </source>
</evidence>
<dbReference type="Pfam" id="PF04773">
    <property type="entry name" value="FecR"/>
    <property type="match status" value="1"/>
</dbReference>
<reference evidence="4 5" key="1">
    <citation type="submission" date="2018-08" db="EMBL/GenBank/DDBJ databases">
        <title>A genome reference for cultivated species of the human gut microbiota.</title>
        <authorList>
            <person name="Zou Y."/>
            <person name="Xue W."/>
            <person name="Luo G."/>
        </authorList>
    </citation>
    <scope>NUCLEOTIDE SEQUENCE [LARGE SCALE GENOMIC DNA]</scope>
    <source>
        <strain evidence="4 5">AF21-53</strain>
    </source>
</reference>
<dbReference type="PANTHER" id="PTHR30273">
    <property type="entry name" value="PERIPLASMIC SIGNAL SENSOR AND SIGMA FACTOR ACTIVATOR FECR-RELATED"/>
    <property type="match status" value="1"/>
</dbReference>
<accession>A0A412JEE6</accession>
<sequence>MEQHLLYKYFANQASDEEMQQIKTWVETSEENEATFRRERKLYNAILLSEHSYQNSNFISKLRTSSNRFMMSEWIKIAAVVLITFGLTSTLFMLGDGTRGLNQEWQSIIVPAGQRANVILADGTNVWLNACSRMTYPTAFAKGKREVKIDGQAYFDVTRNERHPFVVHTSQMDIEVLGTKFDVNAYTSEHVFETSLMEGYVKVQSTQNKQASVILSPNQKTSLVDGKLVVGAVTDSNEYRWKEGLYCFRDKIFPEIMHDLGRYYDLKIKINTNRMDKVTLSGKFRISDGLDYALRVMQNDIDFTYFRSQVDNTVYIN</sequence>
<evidence type="ECO:0000256" key="1">
    <source>
        <dbReference type="SAM" id="Phobius"/>
    </source>
</evidence>
<protein>
    <submittedName>
        <fullName evidence="4">DUF4974 domain-containing protein</fullName>
    </submittedName>
</protein>
<name>A0A412JEE6_BACUN</name>
<dbReference type="Gene3D" id="2.60.120.1440">
    <property type="match status" value="1"/>
</dbReference>
<evidence type="ECO:0000259" key="2">
    <source>
        <dbReference type="Pfam" id="PF04773"/>
    </source>
</evidence>
<feature type="transmembrane region" description="Helical" evidence="1">
    <location>
        <begin position="74"/>
        <end position="94"/>
    </location>
</feature>
<gene>
    <name evidence="4" type="ORF">DWX87_18865</name>
</gene>
<dbReference type="GO" id="GO:0016989">
    <property type="term" value="F:sigma factor antagonist activity"/>
    <property type="evidence" value="ECO:0007669"/>
    <property type="project" value="TreeGrafter"/>
</dbReference>
<evidence type="ECO:0000313" key="5">
    <source>
        <dbReference type="Proteomes" id="UP000285283"/>
    </source>
</evidence>
<dbReference type="Pfam" id="PF16344">
    <property type="entry name" value="FecR_C"/>
    <property type="match status" value="1"/>
</dbReference>
<feature type="domain" description="Protein FecR C-terminal" evidence="3">
    <location>
        <begin position="246"/>
        <end position="316"/>
    </location>
</feature>
<keyword evidence="1" id="KW-0812">Transmembrane</keyword>
<dbReference type="AlphaFoldDB" id="A0A412JEE6"/>
<dbReference type="EMBL" id="QRVP01000027">
    <property type="protein sequence ID" value="RGS50681.1"/>
    <property type="molecule type" value="Genomic_DNA"/>
</dbReference>
<dbReference type="RefSeq" id="WP_117879183.1">
    <property type="nucleotide sequence ID" value="NZ_QRVP01000027.1"/>
</dbReference>
<dbReference type="InterPro" id="IPR012373">
    <property type="entry name" value="Ferrdict_sens_TM"/>
</dbReference>
<dbReference type="PIRSF" id="PIRSF018266">
    <property type="entry name" value="FecR"/>
    <property type="match status" value="1"/>
</dbReference>
<keyword evidence="1" id="KW-0472">Membrane</keyword>
<organism evidence="4 5">
    <name type="scientific">Bacteroides uniformis</name>
    <dbReference type="NCBI Taxonomy" id="820"/>
    <lineage>
        <taxon>Bacteria</taxon>
        <taxon>Pseudomonadati</taxon>
        <taxon>Bacteroidota</taxon>
        <taxon>Bacteroidia</taxon>
        <taxon>Bacteroidales</taxon>
        <taxon>Bacteroidaceae</taxon>
        <taxon>Bacteroides</taxon>
    </lineage>
</organism>
<feature type="domain" description="FecR protein" evidence="2">
    <location>
        <begin position="108"/>
        <end position="202"/>
    </location>
</feature>
<dbReference type="InterPro" id="IPR032508">
    <property type="entry name" value="FecR_C"/>
</dbReference>
<dbReference type="Gene3D" id="3.55.50.30">
    <property type="match status" value="1"/>
</dbReference>
<dbReference type="PANTHER" id="PTHR30273:SF2">
    <property type="entry name" value="PROTEIN FECR"/>
    <property type="match status" value="1"/>
</dbReference>
<dbReference type="FunFam" id="2.60.120.1440:FF:000001">
    <property type="entry name" value="Putative anti-sigma factor"/>
    <property type="match status" value="1"/>
</dbReference>
<comment type="caution">
    <text evidence="4">The sequence shown here is derived from an EMBL/GenBank/DDBJ whole genome shotgun (WGS) entry which is preliminary data.</text>
</comment>